<evidence type="ECO:0000313" key="2">
    <source>
        <dbReference type="Proteomes" id="UP000680714"/>
    </source>
</evidence>
<comment type="caution">
    <text evidence="1">The sequence shown here is derived from an EMBL/GenBank/DDBJ whole genome shotgun (WGS) entry which is preliminary data.</text>
</comment>
<accession>A0ABS5ICN4</accession>
<evidence type="ECO:0000313" key="1">
    <source>
        <dbReference type="EMBL" id="MBR9972046.1"/>
    </source>
</evidence>
<name>A0ABS5ICN4_9PROT</name>
<gene>
    <name evidence="1" type="ORF">KEC16_09990</name>
</gene>
<sequence>MQDSYIIRVQCGGQAAYEVTIKAVTGGDAVTIAKRQNPGCTCVLLRKAK</sequence>
<proteinExistence type="predicted"/>
<dbReference type="EMBL" id="JAGTUF010000008">
    <property type="protein sequence ID" value="MBR9972046.1"/>
    <property type="molecule type" value="Genomic_DNA"/>
</dbReference>
<reference evidence="1 2" key="1">
    <citation type="submission" date="2021-04" db="EMBL/GenBank/DDBJ databases">
        <title>Magnetospirillum sulfuroxidans sp. nov., a facultative chemolithoautotrophic sulfur-oxidizing alphaproteobacterium isolated from freshwater sediment and proposals for Paramagetospirillum gen. nov., and Magnetospirillaceae fam. nov.</title>
        <authorList>
            <person name="Koziaeva V."/>
            <person name="Geelhoed J.S."/>
            <person name="Sorokin D.Y."/>
            <person name="Grouzdev D.S."/>
        </authorList>
    </citation>
    <scope>NUCLEOTIDE SEQUENCE [LARGE SCALE GENOMIC DNA]</scope>
    <source>
        <strain evidence="1 2">J10</strain>
    </source>
</reference>
<dbReference type="Proteomes" id="UP000680714">
    <property type="component" value="Unassembled WGS sequence"/>
</dbReference>
<keyword evidence="2" id="KW-1185">Reference proteome</keyword>
<protein>
    <submittedName>
        <fullName evidence="1">Uncharacterized protein</fullName>
    </submittedName>
</protein>
<organism evidence="1 2">
    <name type="scientific">Magnetospirillum sulfuroxidans</name>
    <dbReference type="NCBI Taxonomy" id="611300"/>
    <lineage>
        <taxon>Bacteria</taxon>
        <taxon>Pseudomonadati</taxon>
        <taxon>Pseudomonadota</taxon>
        <taxon>Alphaproteobacteria</taxon>
        <taxon>Rhodospirillales</taxon>
        <taxon>Rhodospirillaceae</taxon>
        <taxon>Magnetospirillum</taxon>
    </lineage>
</organism>
<dbReference type="RefSeq" id="WP_211548423.1">
    <property type="nucleotide sequence ID" value="NZ_JAGTUF010000008.1"/>
</dbReference>